<dbReference type="Proteomes" id="UP000596661">
    <property type="component" value="Chromosome 5"/>
</dbReference>
<accession>A0A803PQM3</accession>
<evidence type="ECO:0000313" key="2">
    <source>
        <dbReference type="Proteomes" id="UP000596661"/>
    </source>
</evidence>
<organism evidence="1 2">
    <name type="scientific">Cannabis sativa</name>
    <name type="common">Hemp</name>
    <name type="synonym">Marijuana</name>
    <dbReference type="NCBI Taxonomy" id="3483"/>
    <lineage>
        <taxon>Eukaryota</taxon>
        <taxon>Viridiplantae</taxon>
        <taxon>Streptophyta</taxon>
        <taxon>Embryophyta</taxon>
        <taxon>Tracheophyta</taxon>
        <taxon>Spermatophyta</taxon>
        <taxon>Magnoliopsida</taxon>
        <taxon>eudicotyledons</taxon>
        <taxon>Gunneridae</taxon>
        <taxon>Pentapetalae</taxon>
        <taxon>rosids</taxon>
        <taxon>fabids</taxon>
        <taxon>Rosales</taxon>
        <taxon>Cannabaceae</taxon>
        <taxon>Cannabis</taxon>
    </lineage>
</organism>
<dbReference type="Gramene" id="evm.model.05.490">
    <property type="protein sequence ID" value="cds.evm.model.05.490"/>
    <property type="gene ID" value="evm.TU.05.490"/>
</dbReference>
<name>A0A803PQM3_CANSA</name>
<evidence type="ECO:0000313" key="1">
    <source>
        <dbReference type="EnsemblPlants" id="cds.evm.model.05.490"/>
    </source>
</evidence>
<keyword evidence="2" id="KW-1185">Reference proteome</keyword>
<reference evidence="1" key="1">
    <citation type="submission" date="2018-11" db="EMBL/GenBank/DDBJ databases">
        <authorList>
            <person name="Grassa J C."/>
        </authorList>
    </citation>
    <scope>NUCLEOTIDE SEQUENCE [LARGE SCALE GENOMIC DNA]</scope>
</reference>
<proteinExistence type="predicted"/>
<evidence type="ECO:0008006" key="3">
    <source>
        <dbReference type="Google" id="ProtNLM"/>
    </source>
</evidence>
<dbReference type="AlphaFoldDB" id="A0A803PQM3"/>
<reference evidence="1" key="2">
    <citation type="submission" date="2021-03" db="UniProtKB">
        <authorList>
            <consortium name="EnsemblPlants"/>
        </authorList>
    </citation>
    <scope>IDENTIFICATION</scope>
</reference>
<dbReference type="EMBL" id="UZAU01000426">
    <property type="status" value="NOT_ANNOTATED_CDS"/>
    <property type="molecule type" value="Genomic_DNA"/>
</dbReference>
<dbReference type="EnsemblPlants" id="evm.model.05.490">
    <property type="protein sequence ID" value="cds.evm.model.05.490"/>
    <property type="gene ID" value="evm.TU.05.490"/>
</dbReference>
<sequence length="125" mass="14343">MKAKITLTDDEESVFEFHDSEALPPAVAVDTVLYANVLTKKKVWLSTFQNQMSDHWDGRFPVKISESSDMFMLSFGCEGDKLRVLNREPYHFQNHHIVLHSPEIGQNFSSKIQVHSFWASVPTAF</sequence>
<protein>
    <recommendedName>
        <fullName evidence="3">DUF4283 domain-containing protein</fullName>
    </recommendedName>
</protein>